<evidence type="ECO:0000256" key="2">
    <source>
        <dbReference type="SAM" id="Phobius"/>
    </source>
</evidence>
<keyword evidence="2" id="KW-0472">Membrane</keyword>
<keyword evidence="2" id="KW-1133">Transmembrane helix</keyword>
<keyword evidence="2" id="KW-0812">Transmembrane</keyword>
<feature type="transmembrane region" description="Helical" evidence="2">
    <location>
        <begin position="76"/>
        <end position="94"/>
    </location>
</feature>
<evidence type="ECO:0000313" key="3">
    <source>
        <dbReference type="EMBL" id="WKN35494.1"/>
    </source>
</evidence>
<accession>A0AA49GKL7</accession>
<feature type="transmembrane region" description="Helical" evidence="2">
    <location>
        <begin position="49"/>
        <end position="69"/>
    </location>
</feature>
<dbReference type="EMBL" id="CP120682">
    <property type="protein sequence ID" value="WKN35494.1"/>
    <property type="molecule type" value="Genomic_DNA"/>
</dbReference>
<reference evidence="3" key="2">
    <citation type="journal article" date="2024" name="Antonie Van Leeuwenhoek">
        <title>Roseihalotalea indica gen. nov., sp. nov., a halophilic Bacteroidetes from mesopelagic Southwest Indian Ocean with higher carbohydrate metabolic potential.</title>
        <authorList>
            <person name="Chen B."/>
            <person name="Zhang M."/>
            <person name="Lin D."/>
            <person name="Ye J."/>
            <person name="Tang K."/>
        </authorList>
    </citation>
    <scope>NUCLEOTIDE SEQUENCE</scope>
    <source>
        <strain evidence="3">TK19036</strain>
    </source>
</reference>
<organism evidence="3">
    <name type="scientific">Roseihalotalea indica</name>
    <dbReference type="NCBI Taxonomy" id="2867963"/>
    <lineage>
        <taxon>Bacteria</taxon>
        <taxon>Pseudomonadati</taxon>
        <taxon>Bacteroidota</taxon>
        <taxon>Cytophagia</taxon>
        <taxon>Cytophagales</taxon>
        <taxon>Catalimonadaceae</taxon>
        <taxon>Roseihalotalea</taxon>
    </lineage>
</organism>
<feature type="transmembrane region" description="Helical" evidence="2">
    <location>
        <begin position="164"/>
        <end position="181"/>
    </location>
</feature>
<protein>
    <submittedName>
        <fullName evidence="3">Uncharacterized protein</fullName>
    </submittedName>
</protein>
<feature type="transmembrane region" description="Helical" evidence="2">
    <location>
        <begin position="100"/>
        <end position="119"/>
    </location>
</feature>
<reference evidence="3" key="1">
    <citation type="journal article" date="2023" name="Comput. Struct. Biotechnol. J.">
        <title>Discovery of a novel marine Bacteroidetes with a rich repertoire of carbohydrate-active enzymes.</title>
        <authorList>
            <person name="Chen B."/>
            <person name="Liu G."/>
            <person name="Chen Q."/>
            <person name="Wang H."/>
            <person name="Liu L."/>
            <person name="Tang K."/>
        </authorList>
    </citation>
    <scope>NUCLEOTIDE SEQUENCE</scope>
    <source>
        <strain evidence="3">TK19036</strain>
    </source>
</reference>
<feature type="transmembrane region" description="Helical" evidence="2">
    <location>
        <begin position="26"/>
        <end position="43"/>
    </location>
</feature>
<dbReference type="AlphaFoldDB" id="A0AA49GKL7"/>
<gene>
    <name evidence="3" type="ORF">K4G66_24270</name>
</gene>
<feature type="transmembrane region" description="Helical" evidence="2">
    <location>
        <begin position="126"/>
        <end position="144"/>
    </location>
</feature>
<evidence type="ECO:0000256" key="1">
    <source>
        <dbReference type="SAM" id="MobiDB-lite"/>
    </source>
</evidence>
<name>A0AA49GKL7_9BACT</name>
<sequence>MNVSQLGVHSNLSAYLQRKTRLNNQVAVMCFWIGFIYVFFVYAHYPELAIYPALLFVISALVLALNFVGYLQLARFINSFQMITLATLFHASILQQSEPLLVPFFCTQLAMTMIPWVLYDWREKSTMIISLVICYGLVASQQLLNKAIEVPVDVTFFRESYLTPMTYFCAAFIQVACILWIKAERPQKEEASDDKVLESSQEKVLS</sequence>
<feature type="region of interest" description="Disordered" evidence="1">
    <location>
        <begin position="187"/>
        <end position="206"/>
    </location>
</feature>
<proteinExistence type="predicted"/>